<keyword evidence="5" id="KW-1278">Translocase</keyword>
<evidence type="ECO:0000256" key="3">
    <source>
        <dbReference type="ARBA" id="ARBA00022741"/>
    </source>
</evidence>
<dbReference type="CDD" id="cd05304">
    <property type="entry name" value="Rubrum_tdh"/>
    <property type="match status" value="1"/>
</dbReference>
<organism evidence="10 11">
    <name type="scientific">Pseudonocardia parietis</name>
    <dbReference type="NCBI Taxonomy" id="570936"/>
    <lineage>
        <taxon>Bacteria</taxon>
        <taxon>Bacillati</taxon>
        <taxon>Actinomycetota</taxon>
        <taxon>Actinomycetes</taxon>
        <taxon>Pseudonocardiales</taxon>
        <taxon>Pseudonocardiaceae</taxon>
        <taxon>Pseudonocardia</taxon>
    </lineage>
</organism>
<evidence type="ECO:0000256" key="1">
    <source>
        <dbReference type="ARBA" id="ARBA00003943"/>
    </source>
</evidence>
<evidence type="ECO:0000256" key="6">
    <source>
        <dbReference type="ARBA" id="ARBA00023027"/>
    </source>
</evidence>
<evidence type="ECO:0000313" key="10">
    <source>
        <dbReference type="EMBL" id="MBP2367974.1"/>
    </source>
</evidence>
<evidence type="ECO:0000259" key="9">
    <source>
        <dbReference type="SMART" id="SM01003"/>
    </source>
</evidence>
<dbReference type="Proteomes" id="UP001519295">
    <property type="component" value="Unassembled WGS sequence"/>
</dbReference>
<dbReference type="SUPFAM" id="SSF52283">
    <property type="entry name" value="Formate/glycerate dehydrogenase catalytic domain-like"/>
    <property type="match status" value="1"/>
</dbReference>
<dbReference type="RefSeq" id="WP_210028185.1">
    <property type="nucleotide sequence ID" value="NZ_JAGINU010000001.1"/>
</dbReference>
<dbReference type="GO" id="GO:0016491">
    <property type="term" value="F:oxidoreductase activity"/>
    <property type="evidence" value="ECO:0007669"/>
    <property type="project" value="UniProtKB-KW"/>
</dbReference>
<accession>A0ABS4VWT6</accession>
<dbReference type="PANTHER" id="PTHR10160">
    <property type="entry name" value="NAD(P) TRANSHYDROGENASE"/>
    <property type="match status" value="1"/>
</dbReference>
<proteinExistence type="predicted"/>
<evidence type="ECO:0000256" key="5">
    <source>
        <dbReference type="ARBA" id="ARBA00022967"/>
    </source>
</evidence>
<evidence type="ECO:0000256" key="7">
    <source>
        <dbReference type="ARBA" id="ARBA00048202"/>
    </source>
</evidence>
<dbReference type="EC" id="7.1.1.1" evidence="2"/>
<protein>
    <recommendedName>
        <fullName evidence="2">proton-translocating NAD(P)(+) transhydrogenase</fullName>
        <ecNumber evidence="2">7.1.1.1</ecNumber>
    </recommendedName>
</protein>
<comment type="catalytic activity">
    <reaction evidence="7">
        <text>NAD(+) + NADPH + H(+)(in) = NADH + NADP(+) + H(+)(out)</text>
        <dbReference type="Rhea" id="RHEA:47992"/>
        <dbReference type="ChEBI" id="CHEBI:15378"/>
        <dbReference type="ChEBI" id="CHEBI:57540"/>
        <dbReference type="ChEBI" id="CHEBI:57783"/>
        <dbReference type="ChEBI" id="CHEBI:57945"/>
        <dbReference type="ChEBI" id="CHEBI:58349"/>
        <dbReference type="EC" id="7.1.1.1"/>
    </reaction>
</comment>
<keyword evidence="11" id="KW-1185">Reference proteome</keyword>
<dbReference type="InterPro" id="IPR007698">
    <property type="entry name" value="AlaDH/PNT_NAD(H)-bd"/>
</dbReference>
<dbReference type="SMART" id="SM01002">
    <property type="entry name" value="AlaDh_PNT_C"/>
    <property type="match status" value="1"/>
</dbReference>
<comment type="caution">
    <text evidence="10">The sequence shown here is derived from an EMBL/GenBank/DDBJ whole genome shotgun (WGS) entry which is preliminary data.</text>
</comment>
<dbReference type="Pfam" id="PF01262">
    <property type="entry name" value="AlaDh_PNT_C"/>
    <property type="match status" value="1"/>
</dbReference>
<dbReference type="SUPFAM" id="SSF51735">
    <property type="entry name" value="NAD(P)-binding Rossmann-fold domains"/>
    <property type="match status" value="1"/>
</dbReference>
<evidence type="ECO:0000259" key="8">
    <source>
        <dbReference type="SMART" id="SM01002"/>
    </source>
</evidence>
<dbReference type="InterPro" id="IPR007886">
    <property type="entry name" value="AlaDH/PNT_N"/>
</dbReference>
<keyword evidence="3" id="KW-0547">Nucleotide-binding</keyword>
<dbReference type="Pfam" id="PF05222">
    <property type="entry name" value="AlaDh_PNT_N"/>
    <property type="match status" value="1"/>
</dbReference>
<dbReference type="PANTHER" id="PTHR10160:SF19">
    <property type="entry name" value="PROTON-TRANSLOCATING NAD(P)(+) TRANSHYDROGENASE"/>
    <property type="match status" value="1"/>
</dbReference>
<sequence length="373" mass="38456">MTAGTERNGVAVLPSTTVGVPRENAEGERRVALVPKAVEKLRSRGVEVVLEPGAGTGALIPDEAYTAAGARLGDPWVCDVVVTVGPPGPPEIGKLSRGATLIGFLGPATSPETMTALREAGVQAFAMESIPRISRAQAMDALSSQANVAGYKAVLAAAEHSTRFFPMLTTAAGTVKPATALVLGVGVAGLQALATAKRLGARTTGYDVRPEVADQVRSLGAQWLDLGIEAVGEGGYARELTDEERAMQQQRLEEAITGFDVVVTTANVPGRTAPTLVTAAAVEGMRPGSVVVDMAGESGGNCAASEAGRTVVRHDVTIVSPLNLPATMPEHASELYARNVSALLELMVDEHGTLAPDFSDEVLAASCVTRAEA</sequence>
<evidence type="ECO:0000256" key="4">
    <source>
        <dbReference type="ARBA" id="ARBA00022857"/>
    </source>
</evidence>
<dbReference type="Gene3D" id="3.40.50.720">
    <property type="entry name" value="NAD(P)-binding Rossmann-like Domain"/>
    <property type="match status" value="2"/>
</dbReference>
<dbReference type="InterPro" id="IPR036291">
    <property type="entry name" value="NAD(P)-bd_dom_sf"/>
</dbReference>
<dbReference type="EMBL" id="JAGINU010000001">
    <property type="protein sequence ID" value="MBP2367974.1"/>
    <property type="molecule type" value="Genomic_DNA"/>
</dbReference>
<evidence type="ECO:0000256" key="2">
    <source>
        <dbReference type="ARBA" id="ARBA00012943"/>
    </source>
</evidence>
<keyword evidence="6" id="KW-0520">NAD</keyword>
<keyword evidence="4" id="KW-0521">NADP</keyword>
<keyword evidence="10" id="KW-0560">Oxidoreductase</keyword>
<feature type="domain" description="Alanine dehydrogenase/pyridine nucleotide transhydrogenase N-terminal" evidence="9">
    <location>
        <begin position="19"/>
        <end position="149"/>
    </location>
</feature>
<comment type="function">
    <text evidence="1">The transhydrogenation between NADH and NADP is coupled to respiration and ATP hydrolysis and functions as a proton pump across the membrane.</text>
</comment>
<evidence type="ECO:0000313" key="11">
    <source>
        <dbReference type="Proteomes" id="UP001519295"/>
    </source>
</evidence>
<gene>
    <name evidence="10" type="ORF">JOF36_003670</name>
</gene>
<reference evidence="10 11" key="1">
    <citation type="submission" date="2021-03" db="EMBL/GenBank/DDBJ databases">
        <title>Sequencing the genomes of 1000 actinobacteria strains.</title>
        <authorList>
            <person name="Klenk H.-P."/>
        </authorList>
    </citation>
    <scope>NUCLEOTIDE SEQUENCE [LARGE SCALE GENOMIC DNA]</scope>
    <source>
        <strain evidence="10 11">DSM 45256</strain>
    </source>
</reference>
<name>A0ABS4VWT6_9PSEU</name>
<dbReference type="SMART" id="SM01003">
    <property type="entry name" value="AlaDh_PNT_N"/>
    <property type="match status" value="1"/>
</dbReference>
<feature type="domain" description="Alanine dehydrogenase/pyridine nucleotide transhydrogenase NAD(H)-binding" evidence="8">
    <location>
        <begin position="158"/>
        <end position="320"/>
    </location>
</feature>